<dbReference type="EMBL" id="UINC01001308">
    <property type="protein sequence ID" value="SUZ77222.1"/>
    <property type="molecule type" value="Genomic_DNA"/>
</dbReference>
<accession>A0A381QD27</accession>
<dbReference type="PANTHER" id="PTHR42883:SF2">
    <property type="entry name" value="THYMIDYLYLTRANSFERASE"/>
    <property type="match status" value="1"/>
</dbReference>
<reference evidence="2" key="1">
    <citation type="submission" date="2018-05" db="EMBL/GenBank/DDBJ databases">
        <authorList>
            <person name="Lanie J.A."/>
            <person name="Ng W.-L."/>
            <person name="Kazmierczak K.M."/>
            <person name="Andrzejewski T.M."/>
            <person name="Davidsen T.M."/>
            <person name="Wayne K.J."/>
            <person name="Tettelin H."/>
            <person name="Glass J.I."/>
            <person name="Rusch D."/>
            <person name="Podicherti R."/>
            <person name="Tsui H.-C.T."/>
            <person name="Winkler M.E."/>
        </authorList>
    </citation>
    <scope>NUCLEOTIDE SEQUENCE</scope>
</reference>
<name>A0A381QD27_9ZZZZ</name>
<dbReference type="CDD" id="cd04181">
    <property type="entry name" value="NTP_transferase"/>
    <property type="match status" value="1"/>
</dbReference>
<evidence type="ECO:0000259" key="1">
    <source>
        <dbReference type="Pfam" id="PF00483"/>
    </source>
</evidence>
<dbReference type="InterPro" id="IPR029044">
    <property type="entry name" value="Nucleotide-diphossugar_trans"/>
</dbReference>
<feature type="domain" description="Nucleotidyl transferase" evidence="1">
    <location>
        <begin position="2"/>
        <end position="242"/>
    </location>
</feature>
<dbReference type="PANTHER" id="PTHR42883">
    <property type="entry name" value="GLUCOSE-1-PHOSPHATE THYMIDYLTRANSFERASE"/>
    <property type="match status" value="1"/>
</dbReference>
<organism evidence="2">
    <name type="scientific">marine metagenome</name>
    <dbReference type="NCBI Taxonomy" id="408172"/>
    <lineage>
        <taxon>unclassified sequences</taxon>
        <taxon>metagenomes</taxon>
        <taxon>ecological metagenomes</taxon>
    </lineage>
</organism>
<dbReference type="Pfam" id="PF00483">
    <property type="entry name" value="NTP_transferase"/>
    <property type="match status" value="1"/>
</dbReference>
<proteinExistence type="predicted"/>
<gene>
    <name evidence="2" type="ORF">METZ01_LOCUS30076</name>
</gene>
<protein>
    <recommendedName>
        <fullName evidence="1">Nucleotidyl transferase domain-containing protein</fullName>
    </recommendedName>
</protein>
<dbReference type="AlphaFoldDB" id="A0A381QD27"/>
<evidence type="ECO:0000313" key="2">
    <source>
        <dbReference type="EMBL" id="SUZ77222.1"/>
    </source>
</evidence>
<dbReference type="SUPFAM" id="SSF53448">
    <property type="entry name" value="Nucleotide-diphospho-sugar transferases"/>
    <property type="match status" value="1"/>
</dbReference>
<feature type="non-terminal residue" evidence="2">
    <location>
        <position position="1"/>
    </location>
</feature>
<sequence>VILLCAGFGTRLYPLTKNVPKPLLPVAGKPIVEFLVDQLAATDWMSNCLIVSNHHFADEFHAWRDAIARRLSAVQFSVLDDGSTANDNRLGAVRDLALAVRSCSLSNPTLISAGDNLFDFNLSSFLKDYAEHPRNLILTYQETNLDQQRRTGIAEVGEGGRLVQFHEKPPNPPSGLACPTFYLLQPSALQLVDRFLEESPTADAPGHFLAWLASRQPVFTHQMDGRRLDVGNLKNYQHAEQWIQNARF</sequence>
<dbReference type="Gene3D" id="3.90.550.10">
    <property type="entry name" value="Spore Coat Polysaccharide Biosynthesis Protein SpsA, Chain A"/>
    <property type="match status" value="1"/>
</dbReference>
<dbReference type="InterPro" id="IPR005835">
    <property type="entry name" value="NTP_transferase_dom"/>
</dbReference>